<reference evidence="1 2" key="1">
    <citation type="submission" date="2018-11" db="EMBL/GenBank/DDBJ databases">
        <title>Deinococcus shelandsis sp. nov., isolated from South Shetland Islands soil of Antarctica.</title>
        <authorList>
            <person name="Tian J."/>
        </authorList>
    </citation>
    <scope>NUCLEOTIDE SEQUENCE [LARGE SCALE GENOMIC DNA]</scope>
    <source>
        <strain evidence="1 2">S14-83T</strain>
    </source>
</reference>
<dbReference type="InterPro" id="IPR025358">
    <property type="entry name" value="DUF4262"/>
</dbReference>
<dbReference type="AlphaFoldDB" id="A0A3G8YRJ5"/>
<dbReference type="EMBL" id="CP034184">
    <property type="protein sequence ID" value="AZI44381.1"/>
    <property type="molecule type" value="Genomic_DNA"/>
</dbReference>
<name>A0A3G8YRJ5_9DEIO</name>
<proteinExistence type="predicted"/>
<sequence length="157" mass="18320">MNPQFPEPENDFDVDVLRGIQEYGWFVLKVPEDAEDPGFAFTVGLWANYLHPELIMFGLSLKVMHEILNLAGNEVSRKMRRFESGQQAEGLIEDHSCTFMDVGSEAYDEYLGYAQWLYRKQMFPVLQCVWPDRQGFFPWHAGFLEELRSHQPILGRN</sequence>
<dbReference type="Proteomes" id="UP000276417">
    <property type="component" value="Chromosome 2"/>
</dbReference>
<organism evidence="1 2">
    <name type="scientific">Deinococcus psychrotolerans</name>
    <dbReference type="NCBI Taxonomy" id="2489213"/>
    <lineage>
        <taxon>Bacteria</taxon>
        <taxon>Thermotogati</taxon>
        <taxon>Deinococcota</taxon>
        <taxon>Deinococci</taxon>
        <taxon>Deinococcales</taxon>
        <taxon>Deinococcaceae</taxon>
        <taxon>Deinococcus</taxon>
    </lineage>
</organism>
<gene>
    <name evidence="1" type="ORF">EHF33_15995</name>
</gene>
<accession>A0A3G8YRJ5</accession>
<dbReference type="RefSeq" id="WP_124873960.1">
    <property type="nucleotide sequence ID" value="NZ_CP034184.1"/>
</dbReference>
<evidence type="ECO:0000313" key="2">
    <source>
        <dbReference type="Proteomes" id="UP000276417"/>
    </source>
</evidence>
<protein>
    <submittedName>
        <fullName evidence="1">DUF4262 domain-containing protein</fullName>
    </submittedName>
</protein>
<keyword evidence="2" id="KW-1185">Reference proteome</keyword>
<dbReference type="KEGG" id="dph:EHF33_15995"/>
<evidence type="ECO:0000313" key="1">
    <source>
        <dbReference type="EMBL" id="AZI44381.1"/>
    </source>
</evidence>
<dbReference type="Pfam" id="PF14081">
    <property type="entry name" value="DUF4262"/>
    <property type="match status" value="1"/>
</dbReference>
<dbReference type="OrthoDB" id="9793188at2"/>